<dbReference type="CDD" id="cd04333">
    <property type="entry name" value="ProX_deacylase"/>
    <property type="match status" value="1"/>
</dbReference>
<dbReference type="InterPro" id="IPR036754">
    <property type="entry name" value="YbaK/aa-tRNA-synt-asso_dom_sf"/>
</dbReference>
<evidence type="ECO:0000259" key="1">
    <source>
        <dbReference type="Pfam" id="PF04073"/>
    </source>
</evidence>
<dbReference type="GO" id="GO:0002161">
    <property type="term" value="F:aminoacyl-tRNA deacylase activity"/>
    <property type="evidence" value="ECO:0007669"/>
    <property type="project" value="InterPro"/>
</dbReference>
<evidence type="ECO:0000313" key="3">
    <source>
        <dbReference type="Proteomes" id="UP000192591"/>
    </source>
</evidence>
<gene>
    <name evidence="2" type="ORF">B1813_07640</name>
</gene>
<dbReference type="SUPFAM" id="SSF55826">
    <property type="entry name" value="YbaK/ProRS associated domain"/>
    <property type="match status" value="1"/>
</dbReference>
<dbReference type="Proteomes" id="UP000192591">
    <property type="component" value="Unassembled WGS sequence"/>
</dbReference>
<organism evidence="2 3">
    <name type="scientific">Saccharomonospora piscinae</name>
    <dbReference type="NCBI Taxonomy" id="687388"/>
    <lineage>
        <taxon>Bacteria</taxon>
        <taxon>Bacillati</taxon>
        <taxon>Actinomycetota</taxon>
        <taxon>Actinomycetes</taxon>
        <taxon>Pseudonocardiales</taxon>
        <taxon>Pseudonocardiaceae</taxon>
        <taxon>Saccharomonospora</taxon>
    </lineage>
</organism>
<evidence type="ECO:0000313" key="2">
    <source>
        <dbReference type="EMBL" id="OQO92125.1"/>
    </source>
</evidence>
<dbReference type="Gene3D" id="3.90.960.10">
    <property type="entry name" value="YbaK/aminoacyl-tRNA synthetase-associated domain"/>
    <property type="match status" value="1"/>
</dbReference>
<reference evidence="2 3" key="1">
    <citation type="submission" date="2017-02" db="EMBL/GenBank/DDBJ databases">
        <title>Draft genome of Saccharomonospora sp. 154.</title>
        <authorList>
            <person name="Alonso-Carmona G.S."/>
            <person name="De La Haba R."/>
            <person name="Vera-Gargallo B."/>
            <person name="Sandoval-Trujillo A.H."/>
            <person name="Ramirez-Duran N."/>
            <person name="Ventosa A."/>
        </authorList>
    </citation>
    <scope>NUCLEOTIDE SEQUENCE [LARGE SCALE GENOMIC DNA]</scope>
    <source>
        <strain evidence="2 3">LRS4.154</strain>
    </source>
</reference>
<dbReference type="RefSeq" id="WP_081191235.1">
    <property type="nucleotide sequence ID" value="NZ_MWIH01000005.1"/>
</dbReference>
<comment type="caution">
    <text evidence="2">The sequence shown here is derived from an EMBL/GenBank/DDBJ whole genome shotgun (WGS) entry which is preliminary data.</text>
</comment>
<dbReference type="InterPro" id="IPR007214">
    <property type="entry name" value="YbaK/aa-tRNA-synth-assoc-dom"/>
</dbReference>
<dbReference type="STRING" id="1962155.B1813_07640"/>
<name>A0A1V9A4Q4_SACPI</name>
<dbReference type="PANTHER" id="PTHR30411:SF1">
    <property type="entry name" value="CYTOPLASMIC PROTEIN"/>
    <property type="match status" value="1"/>
</dbReference>
<dbReference type="PANTHER" id="PTHR30411">
    <property type="entry name" value="CYTOPLASMIC PROTEIN"/>
    <property type="match status" value="1"/>
</dbReference>
<protein>
    <submittedName>
        <fullName evidence="2">Aminoacyl-tRNA deacylase</fullName>
    </submittedName>
</protein>
<keyword evidence="3" id="KW-1185">Reference proteome</keyword>
<dbReference type="EMBL" id="MWIH01000005">
    <property type="protein sequence ID" value="OQO92125.1"/>
    <property type="molecule type" value="Genomic_DNA"/>
</dbReference>
<dbReference type="Pfam" id="PF04073">
    <property type="entry name" value="tRNA_edit"/>
    <property type="match status" value="1"/>
</dbReference>
<accession>A0A1V9A4Q4</accession>
<sequence>MSDTPGSSPTLEHPSVAKVAAALTAAGQPHSAGRIQYLPHAVRTAAEAAAALEIAVGAIANSLVFRMTTTDGAHAPLLVLTSGAHRADTAVLAALTGARDVGRASPEFVRQHTGQVIGGVAPVGHPAPITTVVDVALSDHETVWAAAGHPHTLFPTTAADLVAATGGIAATVSSAGTTGKAVPR</sequence>
<dbReference type="AlphaFoldDB" id="A0A1V9A4Q4"/>
<proteinExistence type="predicted"/>
<feature type="domain" description="YbaK/aminoacyl-tRNA synthetase-associated" evidence="1">
    <location>
        <begin position="41"/>
        <end position="162"/>
    </location>
</feature>